<comment type="caution">
    <text evidence="2">The sequence shown here is derived from an EMBL/GenBank/DDBJ whole genome shotgun (WGS) entry which is preliminary data.</text>
</comment>
<evidence type="ECO:0000256" key="1">
    <source>
        <dbReference type="SAM" id="MobiDB-lite"/>
    </source>
</evidence>
<proteinExistence type="predicted"/>
<feature type="region of interest" description="Disordered" evidence="1">
    <location>
        <begin position="1"/>
        <end position="39"/>
    </location>
</feature>
<organism evidence="2 3">
    <name type="scientific">Arthrobacter methylotrophus</name>
    <dbReference type="NCBI Taxonomy" id="121291"/>
    <lineage>
        <taxon>Bacteria</taxon>
        <taxon>Bacillati</taxon>
        <taxon>Actinomycetota</taxon>
        <taxon>Actinomycetes</taxon>
        <taxon>Micrococcales</taxon>
        <taxon>Micrococcaceae</taxon>
        <taxon>Arthrobacter</taxon>
    </lineage>
</organism>
<feature type="region of interest" description="Disordered" evidence="1">
    <location>
        <begin position="279"/>
        <end position="302"/>
    </location>
</feature>
<gene>
    <name evidence="2" type="ORF">ACFFPI_08945</name>
</gene>
<dbReference type="EMBL" id="JBHMBH010000019">
    <property type="protein sequence ID" value="MFB9714246.1"/>
    <property type="molecule type" value="Genomic_DNA"/>
</dbReference>
<sequence>MTTADRQPKGIPAGGQFAPSAHGEPEMSLTTPARRPELDGWPEDLPEPELGFHVTDEGQILSSATLPNGDFIEVWEKSNGSDGYDGHTFGEWDGADDENLEQAEQWLTGRHIGIVAAVRAEEKAAVERARARIMANATGIASAATDEELASTIEHNGSAARQALRDVELASAGLAARKILADHPTADTAEITTDSWDNGEFVSGAIVRDSGYNRLTEYFEDDDNSNGAKEVVGLLKNLDAEPHNSHWAGAFSTGSYGENLYTIDLKKAAAWTPAGEGAASAATSTVEPAPATQSEERPCTDGPWCTAPRGKHIDGCNMESF</sequence>
<dbReference type="Proteomes" id="UP001589536">
    <property type="component" value="Unassembled WGS sequence"/>
</dbReference>
<reference evidence="2 3" key="1">
    <citation type="submission" date="2024-09" db="EMBL/GenBank/DDBJ databases">
        <authorList>
            <person name="Sun Q."/>
            <person name="Mori K."/>
        </authorList>
    </citation>
    <scope>NUCLEOTIDE SEQUENCE [LARGE SCALE GENOMIC DNA]</scope>
    <source>
        <strain evidence="2 3">JCM 13519</strain>
    </source>
</reference>
<dbReference type="RefSeq" id="WP_345044086.1">
    <property type="nucleotide sequence ID" value="NZ_BAABED010000001.1"/>
</dbReference>
<evidence type="ECO:0000313" key="3">
    <source>
        <dbReference type="Proteomes" id="UP001589536"/>
    </source>
</evidence>
<accession>A0ABV5UP00</accession>
<evidence type="ECO:0000313" key="2">
    <source>
        <dbReference type="EMBL" id="MFB9714246.1"/>
    </source>
</evidence>
<keyword evidence="3" id="KW-1185">Reference proteome</keyword>
<name>A0ABV5UP00_9MICC</name>
<protein>
    <submittedName>
        <fullName evidence="2">Uncharacterized protein</fullName>
    </submittedName>
</protein>